<keyword evidence="1" id="KW-0472">Membrane</keyword>
<dbReference type="EMBL" id="CAJPDR010000205">
    <property type="protein sequence ID" value="CAF9925601.1"/>
    <property type="molecule type" value="Genomic_DNA"/>
</dbReference>
<dbReference type="Proteomes" id="UP000664203">
    <property type="component" value="Unassembled WGS sequence"/>
</dbReference>
<dbReference type="GO" id="GO:0005506">
    <property type="term" value="F:iron ion binding"/>
    <property type="evidence" value="ECO:0007669"/>
    <property type="project" value="InterPro"/>
</dbReference>
<dbReference type="GO" id="GO:0020037">
    <property type="term" value="F:heme binding"/>
    <property type="evidence" value="ECO:0007669"/>
    <property type="project" value="InterPro"/>
</dbReference>
<evidence type="ECO:0008006" key="4">
    <source>
        <dbReference type="Google" id="ProtNLM"/>
    </source>
</evidence>
<keyword evidence="1" id="KW-0812">Transmembrane</keyword>
<dbReference type="SUPFAM" id="SSF48264">
    <property type="entry name" value="Cytochrome P450"/>
    <property type="match status" value="1"/>
</dbReference>
<comment type="caution">
    <text evidence="2">The sequence shown here is derived from an EMBL/GenBank/DDBJ whole genome shotgun (WGS) entry which is preliminary data.</text>
</comment>
<dbReference type="GO" id="GO:0004497">
    <property type="term" value="F:monooxygenase activity"/>
    <property type="evidence" value="ECO:0007669"/>
    <property type="project" value="InterPro"/>
</dbReference>
<accession>A0A8H3FGN2</accession>
<dbReference type="AlphaFoldDB" id="A0A8H3FGN2"/>
<gene>
    <name evidence="2" type="ORF">ALECFALPRED_003177</name>
</gene>
<name>A0A8H3FGN2_9LECA</name>
<dbReference type="Gene3D" id="1.10.630.10">
    <property type="entry name" value="Cytochrome P450"/>
    <property type="match status" value="1"/>
</dbReference>
<evidence type="ECO:0000313" key="2">
    <source>
        <dbReference type="EMBL" id="CAF9925601.1"/>
    </source>
</evidence>
<feature type="transmembrane region" description="Helical" evidence="1">
    <location>
        <begin position="6"/>
        <end position="21"/>
    </location>
</feature>
<dbReference type="GO" id="GO:0016705">
    <property type="term" value="F:oxidoreductase activity, acting on paired donors, with incorporation or reduction of molecular oxygen"/>
    <property type="evidence" value="ECO:0007669"/>
    <property type="project" value="InterPro"/>
</dbReference>
<evidence type="ECO:0000256" key="1">
    <source>
        <dbReference type="SAM" id="Phobius"/>
    </source>
</evidence>
<dbReference type="OrthoDB" id="10029320at2759"/>
<evidence type="ECO:0000313" key="3">
    <source>
        <dbReference type="Proteomes" id="UP000664203"/>
    </source>
</evidence>
<keyword evidence="1" id="KW-1133">Transmembrane helix</keyword>
<proteinExistence type="predicted"/>
<protein>
    <recommendedName>
        <fullName evidence="4">Cytochrome P450</fullName>
    </recommendedName>
</protein>
<keyword evidence="3" id="KW-1185">Reference proteome</keyword>
<organism evidence="2 3">
    <name type="scientific">Alectoria fallacina</name>
    <dbReference type="NCBI Taxonomy" id="1903189"/>
    <lineage>
        <taxon>Eukaryota</taxon>
        <taxon>Fungi</taxon>
        <taxon>Dikarya</taxon>
        <taxon>Ascomycota</taxon>
        <taxon>Pezizomycotina</taxon>
        <taxon>Lecanoromycetes</taxon>
        <taxon>OSLEUM clade</taxon>
        <taxon>Lecanoromycetidae</taxon>
        <taxon>Lecanorales</taxon>
        <taxon>Lecanorineae</taxon>
        <taxon>Parmeliaceae</taxon>
        <taxon>Alectoria</taxon>
    </lineage>
</organism>
<reference evidence="2" key="1">
    <citation type="submission" date="2021-03" db="EMBL/GenBank/DDBJ databases">
        <authorList>
            <person name="Tagirdzhanova G."/>
        </authorList>
    </citation>
    <scope>NUCLEOTIDE SEQUENCE</scope>
</reference>
<dbReference type="InterPro" id="IPR036396">
    <property type="entry name" value="Cyt_P450_sf"/>
</dbReference>
<sequence>MDLRVLFTGAIGLLAFIWYLIRENKRLQAEPSPQLVLQQIRSSDPTICAQILACKGYDNSGANNLYTPVKSRAIPNERLVRAFGIDNAFTTSDDKRRAEFGTEAKNAIRMTEAQWQKVAFFAEELVRQAVSSLKLTTVDQTTSANLDSLVRSVCLKIILHVLFDLDPLGLDDRKISNITEGINNLWIQSKGTGMPVESDKHELQEALAQVIPQMERSIPCKSPLNLILPAYETLWRVVLSGFLQVTFVHGVSPILKSVLARFLANPTITARTERVHDPETSTVSVDLIVKEALRLYPSVKRVYRQFHMEKRERPENIAADIEACQRTKALWGADAECFVPSRWNHASYEAKKSYMAFGVSPLGCPAKGEFGPMMIGILMAAFAGHVHFEDWHLKLGEDSSDVAKRQLDRALSGEEPLVSDRSTYEGIKIIQKRSS</sequence>